<dbReference type="OrthoDB" id="441660at2759"/>
<evidence type="ECO:0000313" key="5">
    <source>
        <dbReference type="Proteomes" id="UP001138500"/>
    </source>
</evidence>
<feature type="transmembrane region" description="Helical" evidence="2">
    <location>
        <begin position="398"/>
        <end position="417"/>
    </location>
</feature>
<feature type="region of interest" description="Disordered" evidence="1">
    <location>
        <begin position="49"/>
        <end position="90"/>
    </location>
</feature>
<accession>A0A9W7T1K1</accession>
<keyword evidence="2" id="KW-0812">Transmembrane</keyword>
<dbReference type="InterPro" id="IPR004043">
    <property type="entry name" value="LCCL"/>
</dbReference>
<keyword evidence="5" id="KW-1185">Reference proteome</keyword>
<dbReference type="AlphaFoldDB" id="A0A9W7T1K1"/>
<dbReference type="Gene3D" id="2.170.130.20">
    <property type="entry name" value="LCCL-like domain"/>
    <property type="match status" value="1"/>
</dbReference>
<comment type="caution">
    <text evidence="4">The sequence shown here is derived from an EMBL/GenBank/DDBJ whole genome shotgun (WGS) entry which is preliminary data.</text>
</comment>
<evidence type="ECO:0000256" key="2">
    <source>
        <dbReference type="SAM" id="Phobius"/>
    </source>
</evidence>
<gene>
    <name evidence="4" type="ORF">Tdes44962_MAKER06444</name>
</gene>
<dbReference type="PROSITE" id="PS50820">
    <property type="entry name" value="LCCL"/>
    <property type="match status" value="1"/>
</dbReference>
<dbReference type="PANTHER" id="PTHR31331">
    <property type="entry name" value="LCCL DOMAIN PROTEIN (AFU_ORTHOLOGUE AFUA_5G08630)"/>
    <property type="match status" value="1"/>
</dbReference>
<feature type="domain" description="LCCL" evidence="3">
    <location>
        <begin position="260"/>
        <end position="322"/>
    </location>
</feature>
<feature type="region of interest" description="Disordered" evidence="1">
    <location>
        <begin position="1"/>
        <end position="34"/>
    </location>
</feature>
<dbReference type="Pfam" id="PF03815">
    <property type="entry name" value="LCCL"/>
    <property type="match status" value="1"/>
</dbReference>
<feature type="transmembrane region" description="Helical" evidence="2">
    <location>
        <begin position="488"/>
        <end position="511"/>
    </location>
</feature>
<reference evidence="4 5" key="1">
    <citation type="journal article" date="2018" name="IMA Fungus">
        <title>IMA Genome-F 10: Nine draft genome sequences of Claviceps purpurea s.lat., including C. arundinis, C. humidiphila, and C. cf. spartinae, pseudomolecules for the pitch canker pathogen Fusarium circinatum, draft genome of Davidsoniella eucalypti, Grosmannia galeiformis, Quambalaria eucalypti, and Teratosphaeria destructans.</title>
        <authorList>
            <person name="Wingfield B.D."/>
            <person name="Liu M."/>
            <person name="Nguyen H.D."/>
            <person name="Lane F.A."/>
            <person name="Morgan S.W."/>
            <person name="De Vos L."/>
            <person name="Wilken P.M."/>
            <person name="Duong T.A."/>
            <person name="Aylward J."/>
            <person name="Coetzee M.P."/>
            <person name="Dadej K."/>
            <person name="De Beer Z.W."/>
            <person name="Findlay W."/>
            <person name="Havenga M."/>
            <person name="Kolarik M."/>
            <person name="Menzies J.G."/>
            <person name="Naidoo K."/>
            <person name="Pochopski O."/>
            <person name="Shoukouhi P."/>
            <person name="Santana Q.C."/>
            <person name="Seifert K.A."/>
            <person name="Soal N."/>
            <person name="Steenkamp E.T."/>
            <person name="Tatham C.T."/>
            <person name="van der Nest M.A."/>
            <person name="Wingfield M.J."/>
        </authorList>
    </citation>
    <scope>NUCLEOTIDE SEQUENCE [LARGE SCALE GENOMIC DNA]</scope>
    <source>
        <strain evidence="4">CMW44962</strain>
    </source>
</reference>
<organism evidence="4 5">
    <name type="scientific">Teratosphaeria destructans</name>
    <dbReference type="NCBI Taxonomy" id="418781"/>
    <lineage>
        <taxon>Eukaryota</taxon>
        <taxon>Fungi</taxon>
        <taxon>Dikarya</taxon>
        <taxon>Ascomycota</taxon>
        <taxon>Pezizomycotina</taxon>
        <taxon>Dothideomycetes</taxon>
        <taxon>Dothideomycetidae</taxon>
        <taxon>Mycosphaerellales</taxon>
        <taxon>Teratosphaeriaceae</taxon>
        <taxon>Teratosphaeria</taxon>
    </lineage>
</organism>
<feature type="region of interest" description="Disordered" evidence="1">
    <location>
        <begin position="672"/>
        <end position="695"/>
    </location>
</feature>
<dbReference type="SUPFAM" id="SSF69848">
    <property type="entry name" value="LCCL domain"/>
    <property type="match status" value="1"/>
</dbReference>
<evidence type="ECO:0000256" key="1">
    <source>
        <dbReference type="SAM" id="MobiDB-lite"/>
    </source>
</evidence>
<name>A0A9W7T1K1_9PEZI</name>
<protein>
    <submittedName>
        <fullName evidence="4">LCCL domain</fullName>
    </submittedName>
</protein>
<keyword evidence="2" id="KW-0472">Membrane</keyword>
<evidence type="ECO:0000313" key="4">
    <source>
        <dbReference type="EMBL" id="KAH9845609.1"/>
    </source>
</evidence>
<dbReference type="PANTHER" id="PTHR31331:SF8">
    <property type="entry name" value="LCCL DOMAIN PROTEIN (AFU_ORTHOLOGUE AFUA_5G02970)"/>
    <property type="match status" value="1"/>
</dbReference>
<feature type="compositionally biased region" description="Low complexity" evidence="1">
    <location>
        <begin position="15"/>
        <end position="28"/>
    </location>
</feature>
<proteinExistence type="predicted"/>
<dbReference type="Proteomes" id="UP001138500">
    <property type="component" value="Unassembled WGS sequence"/>
</dbReference>
<dbReference type="EMBL" id="RIBY02000014">
    <property type="protein sequence ID" value="KAH9845609.1"/>
    <property type="molecule type" value="Genomic_DNA"/>
</dbReference>
<keyword evidence="2" id="KW-1133">Transmembrane helix</keyword>
<feature type="compositionally biased region" description="Acidic residues" evidence="1">
    <location>
        <begin position="678"/>
        <end position="689"/>
    </location>
</feature>
<reference evidence="4 5" key="2">
    <citation type="journal article" date="2021" name="Curr. Genet.">
        <title>Genetic response to nitrogen starvation in the aggressive Eucalyptus foliar pathogen Teratosphaeria destructans.</title>
        <authorList>
            <person name="Havenga M."/>
            <person name="Wingfield B.D."/>
            <person name="Wingfield M.J."/>
            <person name="Dreyer L.L."/>
            <person name="Roets F."/>
            <person name="Aylward J."/>
        </authorList>
    </citation>
    <scope>NUCLEOTIDE SEQUENCE [LARGE SCALE GENOMIC DNA]</scope>
    <source>
        <strain evidence="4">CMW44962</strain>
    </source>
</reference>
<dbReference type="InterPro" id="IPR036609">
    <property type="entry name" value="LCCL_sf"/>
</dbReference>
<feature type="transmembrane region" description="Helical" evidence="2">
    <location>
        <begin position="162"/>
        <end position="180"/>
    </location>
</feature>
<dbReference type="InterPro" id="IPR051957">
    <property type="entry name" value="CRISP-LCCL_domain"/>
</dbReference>
<feature type="transmembrane region" description="Helical" evidence="2">
    <location>
        <begin position="346"/>
        <end position="363"/>
    </location>
</feature>
<feature type="transmembrane region" description="Helical" evidence="2">
    <location>
        <begin position="455"/>
        <end position="476"/>
    </location>
</feature>
<evidence type="ECO:0000259" key="3">
    <source>
        <dbReference type="PROSITE" id="PS50820"/>
    </source>
</evidence>
<sequence>MAPNPLRQERDEEAAVGSGEAAVGSGEAAVGGGEEAAVGVGEVAVGVGGAAEPYRDDSDEDNWGPDAPLVNHPASPTDTSGRPSLGFDGLRLGGQSRDDISWQHRLATRVPGPLRRAWTATLTCVQGPDPPRIYTITPLFPKLQHAPLTLLNHSAPRPIHRILLYLLWSLSWLLTFSLILRASSFSASIPTHGSPVRLSCSARYWSEGNYCGLNGDECRPFSNATLAFRCPADCHKTQVLNPHAVGDQEVVYKPLVVGGPAQQQTGFEEVLVEDAVYRGDSFVCASAVHAGFINDAEGGCGVLTLTGEQTGFTSSRRHGIESTAFDSYFPHSFGFLRGTRASCKDLRWPALAVSVFFTVLLGLFTTDPLTFFCSSFVILFFQTALATDPPSLTNYYSLLSVAFGRFLPACFCAWVTYRYTVHRSLTNLTAQIEKCVLWLGAAWRLTPHDIKSQPGAIPALILIVLAIFFIALGQAWAFRVEGRMPRYLAIYGLMVTALLLMLAIPGLNLRIHHYILALLLLPGTSFQNRPSLLYQGLLIGLFVNGIARWGFDSILQTPYELLKGAQQGTLLPDVRVLAMGESNITFGFGRLPVWDERLGLRYDGVSVLVNDVERFRGFVDGTELGEQEDGNLTWTWKRHQVGRERPVVSITGDGAPVPWDPEAETTSLLQRRRVQGRDDDDDDDDDDGSSSEFFESALSATATTTVVALETDVDTETDREALGVYEAWAQTVWPEYFRFAYMAGSLAGDFGEVGVWTREGEWVGMGRGVGEEGWE</sequence>